<name>A0A820Q4X3_9BILA</name>
<sequence>MGVTRHSNSKAKSNFKLFQFQIQLRKCIWNVQYNLSADLIELEYNIQADSTADLVGFGYNIQVDSTGINLIHYSS</sequence>
<dbReference type="AlphaFoldDB" id="A0A820Q4X3"/>
<dbReference type="Proteomes" id="UP000663866">
    <property type="component" value="Unassembled WGS sequence"/>
</dbReference>
<comment type="caution">
    <text evidence="1">The sequence shown here is derived from an EMBL/GenBank/DDBJ whole genome shotgun (WGS) entry which is preliminary data.</text>
</comment>
<keyword evidence="2" id="KW-1185">Reference proteome</keyword>
<reference evidence="1" key="1">
    <citation type="submission" date="2021-02" db="EMBL/GenBank/DDBJ databases">
        <authorList>
            <person name="Nowell W R."/>
        </authorList>
    </citation>
    <scope>NUCLEOTIDE SEQUENCE</scope>
</reference>
<accession>A0A820Q4X3</accession>
<dbReference type="EMBL" id="CAJOBG010042409">
    <property type="protein sequence ID" value="CAF4418579.1"/>
    <property type="molecule type" value="Genomic_DNA"/>
</dbReference>
<gene>
    <name evidence="1" type="ORF">OVN521_LOCUS35944</name>
</gene>
<evidence type="ECO:0000313" key="1">
    <source>
        <dbReference type="EMBL" id="CAF4418579.1"/>
    </source>
</evidence>
<evidence type="ECO:0000313" key="2">
    <source>
        <dbReference type="Proteomes" id="UP000663866"/>
    </source>
</evidence>
<organism evidence="1 2">
    <name type="scientific">Rotaria magnacalcarata</name>
    <dbReference type="NCBI Taxonomy" id="392030"/>
    <lineage>
        <taxon>Eukaryota</taxon>
        <taxon>Metazoa</taxon>
        <taxon>Spiralia</taxon>
        <taxon>Gnathifera</taxon>
        <taxon>Rotifera</taxon>
        <taxon>Eurotatoria</taxon>
        <taxon>Bdelloidea</taxon>
        <taxon>Philodinida</taxon>
        <taxon>Philodinidae</taxon>
        <taxon>Rotaria</taxon>
    </lineage>
</organism>
<protein>
    <submittedName>
        <fullName evidence="1">Uncharacterized protein</fullName>
    </submittedName>
</protein>
<proteinExistence type="predicted"/>